<keyword evidence="3" id="KW-1185">Reference proteome</keyword>
<protein>
    <submittedName>
        <fullName evidence="2">VOC family protein</fullName>
    </submittedName>
</protein>
<dbReference type="Gene3D" id="3.10.180.10">
    <property type="entry name" value="2,3-Dihydroxybiphenyl 1,2-Dioxygenase, domain 1"/>
    <property type="match status" value="1"/>
</dbReference>
<dbReference type="InterPro" id="IPR029068">
    <property type="entry name" value="Glyas_Bleomycin-R_OHBP_Dase"/>
</dbReference>
<dbReference type="InterPro" id="IPR028973">
    <property type="entry name" value="PhnB-like"/>
</dbReference>
<reference evidence="2 3" key="1">
    <citation type="submission" date="2020-08" db="EMBL/GenBank/DDBJ databases">
        <title>novel species in genus Nocardioides.</title>
        <authorList>
            <person name="Zhang G."/>
        </authorList>
    </citation>
    <scope>NUCLEOTIDE SEQUENCE [LARGE SCALE GENOMIC DNA]</scope>
    <source>
        <strain evidence="2 3">SC8A-24</strain>
    </source>
</reference>
<evidence type="ECO:0000313" key="2">
    <source>
        <dbReference type="EMBL" id="MBC2960213.1"/>
    </source>
</evidence>
<accession>A0ABR6U7S9</accession>
<organism evidence="2 3">
    <name type="scientific">Nocardioides deserti</name>
    <dbReference type="NCBI Taxonomy" id="1588644"/>
    <lineage>
        <taxon>Bacteria</taxon>
        <taxon>Bacillati</taxon>
        <taxon>Actinomycetota</taxon>
        <taxon>Actinomycetes</taxon>
        <taxon>Propionibacteriales</taxon>
        <taxon>Nocardioidaceae</taxon>
        <taxon>Nocardioides</taxon>
    </lineage>
</organism>
<sequence length="133" mass="14676">MNLNLSPYLHFDGTAREAMTFYRSVLGGELTMNTFGEYGMEGDGADGVMHAMLRTEEGLMFMASDLPPGTTLTPGDATVTIALSGDEEERLTRWFHALAEGGEVHVPLEKQMWGDVFGQLQDRYGVQWLVDIG</sequence>
<evidence type="ECO:0000313" key="3">
    <source>
        <dbReference type="Proteomes" id="UP000604001"/>
    </source>
</evidence>
<name>A0ABR6U7S9_9ACTN</name>
<evidence type="ECO:0000259" key="1">
    <source>
        <dbReference type="Pfam" id="PF00903"/>
    </source>
</evidence>
<dbReference type="SUPFAM" id="SSF54593">
    <property type="entry name" value="Glyoxalase/Bleomycin resistance protein/Dihydroxybiphenyl dioxygenase"/>
    <property type="match status" value="1"/>
</dbReference>
<dbReference type="EMBL" id="JACMYC010000004">
    <property type="protein sequence ID" value="MBC2960213.1"/>
    <property type="molecule type" value="Genomic_DNA"/>
</dbReference>
<comment type="caution">
    <text evidence="2">The sequence shown here is derived from an EMBL/GenBank/DDBJ whole genome shotgun (WGS) entry which is preliminary data.</text>
</comment>
<dbReference type="Pfam" id="PF00903">
    <property type="entry name" value="Glyoxalase"/>
    <property type="match status" value="1"/>
</dbReference>
<dbReference type="CDD" id="cd06588">
    <property type="entry name" value="PhnB_like"/>
    <property type="match status" value="1"/>
</dbReference>
<proteinExistence type="predicted"/>
<feature type="domain" description="Glyoxalase/fosfomycin resistance/dioxygenase" evidence="1">
    <location>
        <begin position="11"/>
        <end position="128"/>
    </location>
</feature>
<dbReference type="PANTHER" id="PTHR33990:SF1">
    <property type="entry name" value="PROTEIN YJDN"/>
    <property type="match status" value="1"/>
</dbReference>
<gene>
    <name evidence="2" type="ORF">H7344_07900</name>
</gene>
<dbReference type="PANTHER" id="PTHR33990">
    <property type="entry name" value="PROTEIN YJDN-RELATED"/>
    <property type="match status" value="1"/>
</dbReference>
<dbReference type="InterPro" id="IPR004360">
    <property type="entry name" value="Glyas_Fos-R_dOase_dom"/>
</dbReference>
<dbReference type="Proteomes" id="UP000604001">
    <property type="component" value="Unassembled WGS sequence"/>
</dbReference>